<sequence length="86" mass="8945">MVGRQGEFMATCSKCGREKAEFGGWDCGYCAGQELGSAYHRGGIPEVERVAEQKRSGKGGGGGGCLLVLFTGGAVTVAMDLVQRLT</sequence>
<name>A0A345XLD0_9ACTN</name>
<reference evidence="1 2" key="1">
    <citation type="submission" date="2018-07" db="EMBL/GenBank/DDBJ databases">
        <title>Draft genome of the type strain Streptomyces armeniacus ATCC 15676.</title>
        <authorList>
            <person name="Labana P."/>
            <person name="Gosse J.T."/>
            <person name="Boddy C.N."/>
        </authorList>
    </citation>
    <scope>NUCLEOTIDE SEQUENCE [LARGE SCALE GENOMIC DNA]</scope>
    <source>
        <strain evidence="1 2">ATCC 15676</strain>
    </source>
</reference>
<organism evidence="1 2">
    <name type="scientific">Streptomyces armeniacus</name>
    <dbReference type="NCBI Taxonomy" id="83291"/>
    <lineage>
        <taxon>Bacteria</taxon>
        <taxon>Bacillati</taxon>
        <taxon>Actinomycetota</taxon>
        <taxon>Actinomycetes</taxon>
        <taxon>Kitasatosporales</taxon>
        <taxon>Streptomycetaceae</taxon>
        <taxon>Streptomyces</taxon>
    </lineage>
</organism>
<keyword evidence="2" id="KW-1185">Reference proteome</keyword>
<evidence type="ECO:0000313" key="2">
    <source>
        <dbReference type="Proteomes" id="UP000254425"/>
    </source>
</evidence>
<proteinExistence type="predicted"/>
<dbReference type="AlphaFoldDB" id="A0A345XLD0"/>
<evidence type="ECO:0000313" key="1">
    <source>
        <dbReference type="EMBL" id="AXK32446.1"/>
    </source>
</evidence>
<accession>A0A345XLD0</accession>
<dbReference type="KEGG" id="sarm:DVA86_07055"/>
<dbReference type="Proteomes" id="UP000254425">
    <property type="component" value="Chromosome"/>
</dbReference>
<gene>
    <name evidence="1" type="ORF">DVA86_07055</name>
</gene>
<dbReference type="EMBL" id="CP031320">
    <property type="protein sequence ID" value="AXK32446.1"/>
    <property type="molecule type" value="Genomic_DNA"/>
</dbReference>
<protein>
    <submittedName>
        <fullName evidence="1">Uncharacterized protein</fullName>
    </submittedName>
</protein>